<dbReference type="Gene3D" id="2.60.40.1120">
    <property type="entry name" value="Carboxypeptidase-like, regulatory domain"/>
    <property type="match status" value="1"/>
</dbReference>
<proteinExistence type="predicted"/>
<evidence type="ECO:0000313" key="3">
    <source>
        <dbReference type="EMBL" id="SDX21919.1"/>
    </source>
</evidence>
<dbReference type="RefSeq" id="WP_092724452.1">
    <property type="nucleotide sequence ID" value="NZ_FNNO01000011.1"/>
</dbReference>
<feature type="domain" description="DUF3823" evidence="2">
    <location>
        <begin position="126"/>
        <end position="227"/>
    </location>
</feature>
<comment type="caution">
    <text evidence="3">The sequence shown here is derived from an EMBL/GenBank/DDBJ whole genome shotgun (WGS) entry which is preliminary data.</text>
</comment>
<organism evidence="3 4">
    <name type="scientific">Hydrobacter penzbergensis</name>
    <dbReference type="NCBI Taxonomy" id="1235997"/>
    <lineage>
        <taxon>Bacteria</taxon>
        <taxon>Pseudomonadati</taxon>
        <taxon>Bacteroidota</taxon>
        <taxon>Chitinophagia</taxon>
        <taxon>Chitinophagales</taxon>
        <taxon>Chitinophagaceae</taxon>
        <taxon>Hydrobacter</taxon>
    </lineage>
</organism>
<evidence type="ECO:0000259" key="2">
    <source>
        <dbReference type="Pfam" id="PF18003"/>
    </source>
</evidence>
<gene>
    <name evidence="3" type="ORF">SAMN05444410_11132</name>
</gene>
<dbReference type="PROSITE" id="PS51257">
    <property type="entry name" value="PROKAR_LIPOPROTEIN"/>
    <property type="match status" value="1"/>
</dbReference>
<evidence type="ECO:0008006" key="5">
    <source>
        <dbReference type="Google" id="ProtNLM"/>
    </source>
</evidence>
<protein>
    <recommendedName>
        <fullName evidence="5">DUF3823 domain-containing protein</fullName>
    </recommendedName>
</protein>
<feature type="domain" description="DUF3823" evidence="1">
    <location>
        <begin position="30"/>
        <end position="123"/>
    </location>
</feature>
<dbReference type="EMBL" id="FNNO01000011">
    <property type="protein sequence ID" value="SDX21919.1"/>
    <property type="molecule type" value="Genomic_DNA"/>
</dbReference>
<sequence>MKNKFLFYILCVSMCGILSCKKDNYTPPSSQLNGALTYKGDTIRVEYNRVSFQLYQFGFGKVGPIGGTFSQNGTMNMVLFAGNYKFIIPNGQGPFLWKKTPAGDPDTLNISLAGSQNLNIEVMPYYMIRNAAFSGGGGTVKATCKVEKIITDANAKAIERVTLYINNTAFVSGANNVASASISGAAITDPNNISLSVAVPSGLGQNFVQARIGVKIAGVEALIFSPIMIVTY</sequence>
<dbReference type="Pfam" id="PF12866">
    <property type="entry name" value="DUF3823"/>
    <property type="match status" value="1"/>
</dbReference>
<dbReference type="Gene3D" id="2.60.40.2060">
    <property type="match status" value="1"/>
</dbReference>
<evidence type="ECO:0000259" key="1">
    <source>
        <dbReference type="Pfam" id="PF12866"/>
    </source>
</evidence>
<dbReference type="InterPro" id="IPR041186">
    <property type="entry name" value="DUF3823_C"/>
</dbReference>
<dbReference type="InterPro" id="IPR024278">
    <property type="entry name" value="DUF3823_N"/>
</dbReference>
<dbReference type="AlphaFoldDB" id="A0A8X8LFU0"/>
<reference evidence="3 4" key="1">
    <citation type="submission" date="2016-10" db="EMBL/GenBank/DDBJ databases">
        <authorList>
            <person name="Varghese N."/>
            <person name="Submissions S."/>
        </authorList>
    </citation>
    <scope>NUCLEOTIDE SEQUENCE [LARGE SCALE GENOMIC DNA]</scope>
    <source>
        <strain evidence="3 4">DSM 25353</strain>
    </source>
</reference>
<dbReference type="Pfam" id="PF18003">
    <property type="entry name" value="DUF3823_C"/>
    <property type="match status" value="1"/>
</dbReference>
<dbReference type="Proteomes" id="UP000198711">
    <property type="component" value="Unassembled WGS sequence"/>
</dbReference>
<evidence type="ECO:0000313" key="4">
    <source>
        <dbReference type="Proteomes" id="UP000198711"/>
    </source>
</evidence>
<keyword evidence="4" id="KW-1185">Reference proteome</keyword>
<accession>A0A8X8LFU0</accession>
<name>A0A8X8LFU0_9BACT</name>